<evidence type="ECO:0000313" key="2">
    <source>
        <dbReference type="Proteomes" id="UP001064048"/>
    </source>
</evidence>
<reference evidence="1 2" key="1">
    <citation type="journal article" date="2022" name="Genome Biol. Evol.">
        <title>The Spruce Budworm Genome: Reconstructing the Evolutionary History of Antifreeze Proteins.</title>
        <authorList>
            <person name="Beliveau C."/>
            <person name="Gagne P."/>
            <person name="Picq S."/>
            <person name="Vernygora O."/>
            <person name="Keeling C.I."/>
            <person name="Pinkney K."/>
            <person name="Doucet D."/>
            <person name="Wen F."/>
            <person name="Johnston J.S."/>
            <person name="Maaroufi H."/>
            <person name="Boyle B."/>
            <person name="Laroche J."/>
            <person name="Dewar K."/>
            <person name="Juretic N."/>
            <person name="Blackburn G."/>
            <person name="Nisole A."/>
            <person name="Brunet B."/>
            <person name="Brandao M."/>
            <person name="Lumley L."/>
            <person name="Duan J."/>
            <person name="Quan G."/>
            <person name="Lucarotti C.J."/>
            <person name="Roe A.D."/>
            <person name="Sperling F.A.H."/>
            <person name="Levesque R.C."/>
            <person name="Cusson M."/>
        </authorList>
    </citation>
    <scope>NUCLEOTIDE SEQUENCE [LARGE SCALE GENOMIC DNA]</scope>
    <source>
        <strain evidence="1">Glfc:IPQL:Cfum</strain>
    </source>
</reference>
<keyword evidence="2" id="KW-1185">Reference proteome</keyword>
<proteinExistence type="predicted"/>
<sequence>MEVTGLEPGHQYKFRVTAVNDEDKSEKPANVEVADHDNQSATVKWDPPANDGGAPILKLTNITLCAVKPRIDRTNLKALAVRAGKPIFFDVNVKGEPAPKVQWFQKWKADEKEVTENVINVDYNTKLDIKESVRAMTGTYRIVATNEHGKDEADVEITPVTGYVVEKLNKATGRWVPVGKTDDTEMEIKGLQEGEEYEFRVRAVNDEGESEPLKTDHSIVAKNPYVIEDWDVDRVDLTWEAPKNNGGAPITGYCKARVPDLKEGNTYQFRVRAVNKAGPGEPGEPTQPHVAKARFLKPWINRDKMTAVRVRAGTTIKLDVDIKGEPPPTKTWTFANKFRVKALNEEGESEPLETDHGTLAKNPYDVPAAPGLPDIVDWDEKSAKLKWEPPIRDNGAPITGYIIEIMDRDRGEFVKIQGNICQGTVPKLEEVKPRIDRTNLNPVSVKAGLPVSLDVKVFGEPPATVSWWFKGEELKTGDNLEIINVDYNTKFLMTKSKRPNTGKQAVQAQGSFGGGRCHQERLHAHLAEARG</sequence>
<evidence type="ECO:0000313" key="1">
    <source>
        <dbReference type="EMBL" id="KAI8425646.1"/>
    </source>
</evidence>
<comment type="caution">
    <text evidence="1">The sequence shown here is derived from an EMBL/GenBank/DDBJ whole genome shotgun (WGS) entry which is preliminary data.</text>
</comment>
<accession>A0ACC0JNB5</accession>
<dbReference type="Proteomes" id="UP001064048">
    <property type="component" value="Chromosome 19"/>
</dbReference>
<protein>
    <submittedName>
        <fullName evidence="1">Uncharacterized protein</fullName>
    </submittedName>
</protein>
<gene>
    <name evidence="1" type="ORF">MSG28_011460</name>
</gene>
<name>A0ACC0JNB5_CHOFU</name>
<organism evidence="1 2">
    <name type="scientific">Choristoneura fumiferana</name>
    <name type="common">Spruce budworm moth</name>
    <name type="synonym">Archips fumiferana</name>
    <dbReference type="NCBI Taxonomy" id="7141"/>
    <lineage>
        <taxon>Eukaryota</taxon>
        <taxon>Metazoa</taxon>
        <taxon>Ecdysozoa</taxon>
        <taxon>Arthropoda</taxon>
        <taxon>Hexapoda</taxon>
        <taxon>Insecta</taxon>
        <taxon>Pterygota</taxon>
        <taxon>Neoptera</taxon>
        <taxon>Endopterygota</taxon>
        <taxon>Lepidoptera</taxon>
        <taxon>Glossata</taxon>
        <taxon>Ditrysia</taxon>
        <taxon>Tortricoidea</taxon>
        <taxon>Tortricidae</taxon>
        <taxon>Tortricinae</taxon>
        <taxon>Choristoneura</taxon>
    </lineage>
</organism>
<dbReference type="EMBL" id="CM046119">
    <property type="protein sequence ID" value="KAI8425646.1"/>
    <property type="molecule type" value="Genomic_DNA"/>
</dbReference>